<dbReference type="InterPro" id="IPR003594">
    <property type="entry name" value="HATPase_dom"/>
</dbReference>
<evidence type="ECO:0000256" key="1">
    <source>
        <dbReference type="ARBA" id="ARBA00000085"/>
    </source>
</evidence>
<evidence type="ECO:0000256" key="6">
    <source>
        <dbReference type="ARBA" id="ARBA00022679"/>
    </source>
</evidence>
<dbReference type="Proteomes" id="UP000637632">
    <property type="component" value="Unassembled WGS sequence"/>
</dbReference>
<keyword evidence="6" id="KW-0808">Transferase</keyword>
<keyword evidence="5" id="KW-0597">Phosphoprotein</keyword>
<dbReference type="InterPro" id="IPR050980">
    <property type="entry name" value="2C_sensor_his_kinase"/>
</dbReference>
<dbReference type="PROSITE" id="PS50109">
    <property type="entry name" value="HIS_KIN"/>
    <property type="match status" value="1"/>
</dbReference>
<dbReference type="CDD" id="cd00082">
    <property type="entry name" value="HisKA"/>
    <property type="match status" value="1"/>
</dbReference>
<accession>A0ABR6XJC5</accession>
<organism evidence="12 13">
    <name type="scientific">Undibacterium aquatile</name>
    <dbReference type="NCBI Taxonomy" id="1537398"/>
    <lineage>
        <taxon>Bacteria</taxon>
        <taxon>Pseudomonadati</taxon>
        <taxon>Pseudomonadota</taxon>
        <taxon>Betaproteobacteria</taxon>
        <taxon>Burkholderiales</taxon>
        <taxon>Oxalobacteraceae</taxon>
        <taxon>Undibacterium</taxon>
    </lineage>
</organism>
<evidence type="ECO:0000313" key="12">
    <source>
        <dbReference type="EMBL" id="MBC3812892.1"/>
    </source>
</evidence>
<keyword evidence="8 12" id="KW-0418">Kinase</keyword>
<dbReference type="GO" id="GO:0016301">
    <property type="term" value="F:kinase activity"/>
    <property type="evidence" value="ECO:0007669"/>
    <property type="project" value="UniProtKB-KW"/>
</dbReference>
<keyword evidence="10" id="KW-0812">Transmembrane</keyword>
<dbReference type="EC" id="2.7.13.3" evidence="3"/>
<comment type="subcellular location">
    <subcellularLocation>
        <location evidence="2">Cell membrane</location>
        <topology evidence="2">Multi-pass membrane protein</topology>
    </subcellularLocation>
</comment>
<dbReference type="Pfam" id="PF02518">
    <property type="entry name" value="HATPase_c"/>
    <property type="match status" value="1"/>
</dbReference>
<dbReference type="EMBL" id="JACOFT010000006">
    <property type="protein sequence ID" value="MBC3812892.1"/>
    <property type="molecule type" value="Genomic_DNA"/>
</dbReference>
<keyword evidence="13" id="KW-1185">Reference proteome</keyword>
<dbReference type="SMART" id="SM00387">
    <property type="entry name" value="HATPase_c"/>
    <property type="match status" value="1"/>
</dbReference>
<evidence type="ECO:0000256" key="9">
    <source>
        <dbReference type="ARBA" id="ARBA00022840"/>
    </source>
</evidence>
<dbReference type="PRINTS" id="PR00344">
    <property type="entry name" value="BCTRLSENSOR"/>
</dbReference>
<comment type="caution">
    <text evidence="12">The sequence shown here is derived from an EMBL/GenBank/DDBJ whole genome shotgun (WGS) entry which is preliminary data.</text>
</comment>
<feature type="domain" description="Histidine kinase" evidence="11">
    <location>
        <begin position="226"/>
        <end position="433"/>
    </location>
</feature>
<evidence type="ECO:0000256" key="3">
    <source>
        <dbReference type="ARBA" id="ARBA00012438"/>
    </source>
</evidence>
<gene>
    <name evidence="12" type="ORF">H8K26_15715</name>
</gene>
<sequence length="436" mass="47786">MFGKTENYRDIVASIAEEYESSAGHKNMLQLIHLRWLAVFGQIATIALVVGGFGIRLPVLSMAFVLAVLIAFNIASHLRWHEETKVSNRALFFALLVDVAILTAQLYLSGGTSNPFIFLYLLQVILSAVLLEVWSTWLIVAISGLCLLGLSKFSHPLLLPSDNNGGMPELYIDGMIICFLLNAGLLVFFLTRISGNLKVRDVQLADARQRSTEEEHIVKMGLLASGAAHELGTPLATMSVILGDWRRMPEFSNNPDLIEDLSEMQRQLQRCKTTLSSILLSAGEARGESSVKTTINTFLKQLVEDFRTTRPVQTFIFENQIQQDVPVVFDSALKQMICNVLDNALEASPAWLALTVSRDADVLVIVVTDTGPGFLPSILENLGQAYQSTKGRPGSGLGIYFVVNVVRKLGGSVIARNRQDGGAVVKIELPLSALML</sequence>
<feature type="transmembrane region" description="Helical" evidence="10">
    <location>
        <begin position="34"/>
        <end position="53"/>
    </location>
</feature>
<reference evidence="12 13" key="1">
    <citation type="submission" date="2020-08" db="EMBL/GenBank/DDBJ databases">
        <title>Novel species isolated from subtropical streams in China.</title>
        <authorList>
            <person name="Lu H."/>
        </authorList>
    </citation>
    <scope>NUCLEOTIDE SEQUENCE [LARGE SCALE GENOMIC DNA]</scope>
    <source>
        <strain evidence="12 13">CCTCC AB 2015119</strain>
    </source>
</reference>
<dbReference type="PANTHER" id="PTHR44936:SF10">
    <property type="entry name" value="SENSOR PROTEIN RSTB"/>
    <property type="match status" value="1"/>
</dbReference>
<comment type="catalytic activity">
    <reaction evidence="1">
        <text>ATP + protein L-histidine = ADP + protein N-phospho-L-histidine.</text>
        <dbReference type="EC" id="2.7.13.3"/>
    </reaction>
</comment>
<dbReference type="SUPFAM" id="SSF47384">
    <property type="entry name" value="Homodimeric domain of signal transducing histidine kinase"/>
    <property type="match status" value="1"/>
</dbReference>
<name>A0ABR6XJC5_9BURK</name>
<dbReference type="InterPro" id="IPR004358">
    <property type="entry name" value="Sig_transdc_His_kin-like_C"/>
</dbReference>
<evidence type="ECO:0000256" key="5">
    <source>
        <dbReference type="ARBA" id="ARBA00022553"/>
    </source>
</evidence>
<keyword evidence="10" id="KW-0472">Membrane</keyword>
<dbReference type="Gene3D" id="1.10.287.130">
    <property type="match status" value="1"/>
</dbReference>
<feature type="transmembrane region" description="Helical" evidence="10">
    <location>
        <begin position="114"/>
        <end position="131"/>
    </location>
</feature>
<feature type="transmembrane region" description="Helical" evidence="10">
    <location>
        <begin position="59"/>
        <end position="78"/>
    </location>
</feature>
<dbReference type="InterPro" id="IPR003661">
    <property type="entry name" value="HisK_dim/P_dom"/>
</dbReference>
<evidence type="ECO:0000259" key="11">
    <source>
        <dbReference type="PROSITE" id="PS50109"/>
    </source>
</evidence>
<evidence type="ECO:0000256" key="10">
    <source>
        <dbReference type="SAM" id="Phobius"/>
    </source>
</evidence>
<evidence type="ECO:0000256" key="4">
    <source>
        <dbReference type="ARBA" id="ARBA00022475"/>
    </source>
</evidence>
<keyword evidence="9" id="KW-0067">ATP-binding</keyword>
<feature type="transmembrane region" description="Helical" evidence="10">
    <location>
        <begin position="138"/>
        <end position="158"/>
    </location>
</feature>
<keyword evidence="10" id="KW-1133">Transmembrane helix</keyword>
<evidence type="ECO:0000256" key="2">
    <source>
        <dbReference type="ARBA" id="ARBA00004651"/>
    </source>
</evidence>
<dbReference type="InterPro" id="IPR036097">
    <property type="entry name" value="HisK_dim/P_sf"/>
</dbReference>
<dbReference type="PANTHER" id="PTHR44936">
    <property type="entry name" value="SENSOR PROTEIN CREC"/>
    <property type="match status" value="1"/>
</dbReference>
<dbReference type="InterPro" id="IPR005467">
    <property type="entry name" value="His_kinase_dom"/>
</dbReference>
<evidence type="ECO:0000256" key="7">
    <source>
        <dbReference type="ARBA" id="ARBA00022741"/>
    </source>
</evidence>
<protein>
    <recommendedName>
        <fullName evidence="3">histidine kinase</fullName>
        <ecNumber evidence="3">2.7.13.3</ecNumber>
    </recommendedName>
</protein>
<dbReference type="RefSeq" id="WP_190480791.1">
    <property type="nucleotide sequence ID" value="NZ_JACOFT010000006.1"/>
</dbReference>
<feature type="transmembrane region" description="Helical" evidence="10">
    <location>
        <begin position="90"/>
        <end position="108"/>
    </location>
</feature>
<dbReference type="SUPFAM" id="SSF55874">
    <property type="entry name" value="ATPase domain of HSP90 chaperone/DNA topoisomerase II/histidine kinase"/>
    <property type="match status" value="1"/>
</dbReference>
<proteinExistence type="predicted"/>
<keyword evidence="7" id="KW-0547">Nucleotide-binding</keyword>
<dbReference type="InterPro" id="IPR036890">
    <property type="entry name" value="HATPase_C_sf"/>
</dbReference>
<dbReference type="Gene3D" id="3.30.565.10">
    <property type="entry name" value="Histidine kinase-like ATPase, C-terminal domain"/>
    <property type="match status" value="1"/>
</dbReference>
<feature type="transmembrane region" description="Helical" evidence="10">
    <location>
        <begin position="170"/>
        <end position="190"/>
    </location>
</feature>
<evidence type="ECO:0000256" key="8">
    <source>
        <dbReference type="ARBA" id="ARBA00022777"/>
    </source>
</evidence>
<evidence type="ECO:0000313" key="13">
    <source>
        <dbReference type="Proteomes" id="UP000637632"/>
    </source>
</evidence>
<keyword evidence="4" id="KW-1003">Cell membrane</keyword>